<evidence type="ECO:0000256" key="1">
    <source>
        <dbReference type="SAM" id="MobiDB-lite"/>
    </source>
</evidence>
<feature type="transmembrane region" description="Helical" evidence="2">
    <location>
        <begin position="6"/>
        <end position="28"/>
    </location>
</feature>
<protein>
    <submittedName>
        <fullName evidence="3">Uncharacterized protein</fullName>
    </submittedName>
</protein>
<sequence length="49" mass="5499">MENKTAYVLLFTFIFLLFSSFALLSNIGNSTSLPQHLKKESTIDKSLCS</sequence>
<keyword evidence="2" id="KW-1133">Transmembrane helix</keyword>
<reference evidence="3 4" key="1">
    <citation type="submission" date="2020-02" db="EMBL/GenBank/DDBJ databases">
        <authorList>
            <person name="Criscuolo A."/>
        </authorList>
    </citation>
    <scope>NUCLEOTIDE SEQUENCE [LARGE SCALE GENOMIC DNA]</scope>
    <source>
        <strain evidence="3">CIP105534</strain>
    </source>
</reference>
<feature type="region of interest" description="Disordered" evidence="1">
    <location>
        <begin position="29"/>
        <end position="49"/>
    </location>
</feature>
<name>A0A6J4GTZ5_9FLAO</name>
<gene>
    <name evidence="3" type="ORF">FLA105534_04033</name>
</gene>
<evidence type="ECO:0000256" key="2">
    <source>
        <dbReference type="SAM" id="Phobius"/>
    </source>
</evidence>
<dbReference type="Proteomes" id="UP000479938">
    <property type="component" value="Unassembled WGS sequence"/>
</dbReference>
<accession>A0A6J4GTZ5</accession>
<evidence type="ECO:0000313" key="4">
    <source>
        <dbReference type="Proteomes" id="UP000479938"/>
    </source>
</evidence>
<organism evidence="3 4">
    <name type="scientific">Flavobacterium bizetiae</name>
    <dbReference type="NCBI Taxonomy" id="2704140"/>
    <lineage>
        <taxon>Bacteria</taxon>
        <taxon>Pseudomonadati</taxon>
        <taxon>Bacteroidota</taxon>
        <taxon>Flavobacteriia</taxon>
        <taxon>Flavobacteriales</taxon>
        <taxon>Flavobacteriaceae</taxon>
        <taxon>Flavobacterium</taxon>
    </lineage>
</organism>
<evidence type="ECO:0000313" key="3">
    <source>
        <dbReference type="EMBL" id="CAA9202352.1"/>
    </source>
</evidence>
<dbReference type="AlphaFoldDB" id="A0A6J4GTZ5"/>
<keyword evidence="4" id="KW-1185">Reference proteome</keyword>
<keyword evidence="2" id="KW-0472">Membrane</keyword>
<dbReference type="EMBL" id="CADCSU010000148">
    <property type="protein sequence ID" value="CAA9202352.1"/>
    <property type="molecule type" value="Genomic_DNA"/>
</dbReference>
<keyword evidence="2" id="KW-0812">Transmembrane</keyword>
<proteinExistence type="predicted"/>